<dbReference type="Proteomes" id="UP000286848">
    <property type="component" value="Unassembled WGS sequence"/>
</dbReference>
<dbReference type="InterPro" id="IPR007920">
    <property type="entry name" value="UPF0223"/>
</dbReference>
<dbReference type="SUPFAM" id="SSF158504">
    <property type="entry name" value="BH2638-like"/>
    <property type="match status" value="1"/>
</dbReference>
<proteinExistence type="predicted"/>
<dbReference type="Pfam" id="PF05256">
    <property type="entry name" value="UPF0223"/>
    <property type="match status" value="1"/>
</dbReference>
<keyword evidence="2" id="KW-1185">Reference proteome</keyword>
<reference evidence="1 2" key="1">
    <citation type="journal article" date="2019" name="Int. J. Syst. Evol. Microbiol.">
        <title>Lactobacillus salitolerans sp. nov., a novel lactic acid bacterium isolated from spent mushroom substrates.</title>
        <authorList>
            <person name="Tohno M."/>
            <person name="Tanizawa Y."/>
            <person name="Kojima Y."/>
            <person name="Sakamoto M."/>
            <person name="Nakamura Y."/>
            <person name="Ohkuma M."/>
            <person name="Kobayashi H."/>
        </authorList>
    </citation>
    <scope>NUCLEOTIDE SEQUENCE [LARGE SCALE GENOMIC DNA]</scope>
    <source>
        <strain evidence="1 2">YK43</strain>
    </source>
</reference>
<dbReference type="RefSeq" id="WP_229717884.1">
    <property type="nucleotide sequence ID" value="NZ_BFFP01000004.1"/>
</dbReference>
<dbReference type="Gene3D" id="1.10.220.80">
    <property type="entry name" value="BH2638-like"/>
    <property type="match status" value="1"/>
</dbReference>
<name>A0A401IQX2_9LACO</name>
<accession>A0A401IQX2</accession>
<gene>
    <name evidence="1" type="ORF">LFYK43_03810</name>
</gene>
<protein>
    <submittedName>
        <fullName evidence="1">Uncharacterized protein</fullName>
    </submittedName>
</protein>
<evidence type="ECO:0000313" key="1">
    <source>
        <dbReference type="EMBL" id="GBG93922.1"/>
    </source>
</evidence>
<dbReference type="InterPro" id="IPR023324">
    <property type="entry name" value="BH2638-like_sf"/>
</dbReference>
<comment type="caution">
    <text evidence="1">The sequence shown here is derived from an EMBL/GenBank/DDBJ whole genome shotgun (WGS) entry which is preliminary data.</text>
</comment>
<sequence length="92" mass="10839">MQEKSVEYPLMPEWDVAEIIVATDFYQAVEKIYQTGIKRAEFLSKYRLFLELEPAKMIQKQLDKRFKAATGMSIYAAVKYVSEHQENYLHIS</sequence>
<dbReference type="AlphaFoldDB" id="A0A401IQX2"/>
<organism evidence="1 2">
    <name type="scientific">Ligilactobacillus salitolerans</name>
    <dbReference type="NCBI Taxonomy" id="1808352"/>
    <lineage>
        <taxon>Bacteria</taxon>
        <taxon>Bacillati</taxon>
        <taxon>Bacillota</taxon>
        <taxon>Bacilli</taxon>
        <taxon>Lactobacillales</taxon>
        <taxon>Lactobacillaceae</taxon>
        <taxon>Ligilactobacillus</taxon>
    </lineage>
</organism>
<dbReference type="EMBL" id="BFFP01000004">
    <property type="protein sequence ID" value="GBG93922.1"/>
    <property type="molecule type" value="Genomic_DNA"/>
</dbReference>
<evidence type="ECO:0000313" key="2">
    <source>
        <dbReference type="Proteomes" id="UP000286848"/>
    </source>
</evidence>